<keyword evidence="6 8" id="KW-0496">Mitochondrion</keyword>
<dbReference type="EMBL" id="JARQWQ010000115">
    <property type="protein sequence ID" value="KAK2550103.1"/>
    <property type="molecule type" value="Genomic_DNA"/>
</dbReference>
<dbReference type="PANTHER" id="PTHR13172">
    <property type="entry name" value="MITOCHONDRIAL IMPORT INNER MEMBRANE TRANSLOCASE SUBUNIT TIM9B"/>
    <property type="match status" value="1"/>
</dbReference>
<evidence type="ECO:0000256" key="1">
    <source>
        <dbReference type="ARBA" id="ARBA00022448"/>
    </source>
</evidence>
<comment type="subcellular location">
    <subcellularLocation>
        <location evidence="8">Mitochondrion inner membrane</location>
        <topology evidence="8">Peripheral membrane protein</topology>
        <orientation evidence="8">Intermembrane side</orientation>
    </subcellularLocation>
</comment>
<dbReference type="Pfam" id="PF02953">
    <property type="entry name" value="zf-Tim10_DDP"/>
    <property type="match status" value="1"/>
</dbReference>
<dbReference type="GO" id="GO:0015031">
    <property type="term" value="P:protein transport"/>
    <property type="evidence" value="ECO:0007669"/>
    <property type="project" value="UniProtKB-KW"/>
</dbReference>
<evidence type="ECO:0000259" key="9">
    <source>
        <dbReference type="Pfam" id="PF02953"/>
    </source>
</evidence>
<evidence type="ECO:0000256" key="3">
    <source>
        <dbReference type="ARBA" id="ARBA00022833"/>
    </source>
</evidence>
<name>A0AAD9PW23_ACRCE</name>
<feature type="domain" description="Tim10-like" evidence="9">
    <location>
        <begin position="11"/>
        <end position="68"/>
    </location>
</feature>
<keyword evidence="4 8" id="KW-0653">Protein transport</keyword>
<keyword evidence="3" id="KW-0862">Zinc</keyword>
<keyword evidence="5 8" id="KW-0811">Translocation</keyword>
<comment type="domain">
    <text evidence="8">The twin CX3C motif contains 4 conserved Cys residues that form 2 disulfide bonds in the mitochondrial intermembrane space.</text>
</comment>
<keyword evidence="7 8" id="KW-1015">Disulfide bond</keyword>
<keyword evidence="2" id="KW-0479">Metal-binding</keyword>
<evidence type="ECO:0000313" key="10">
    <source>
        <dbReference type="EMBL" id="KAK2550103.1"/>
    </source>
</evidence>
<evidence type="ECO:0000313" key="11">
    <source>
        <dbReference type="Proteomes" id="UP001249851"/>
    </source>
</evidence>
<keyword evidence="1 8" id="KW-0813">Transport</keyword>
<dbReference type="Gene3D" id="1.10.287.810">
    <property type="entry name" value="Mitochondrial import inner membrane translocase subunit tim13 like domains"/>
    <property type="match status" value="1"/>
</dbReference>
<dbReference type="InterPro" id="IPR004217">
    <property type="entry name" value="Tim10-like"/>
</dbReference>
<keyword evidence="8" id="KW-0143">Chaperone</keyword>
<comment type="caution">
    <text evidence="10">The sequence shown here is derived from an EMBL/GenBank/DDBJ whole genome shotgun (WGS) entry which is preliminary data.</text>
</comment>
<gene>
    <name evidence="10" type="ORF">P5673_029295</name>
</gene>
<dbReference type="InterPro" id="IPR050673">
    <property type="entry name" value="Mito_inner_translocase_sub"/>
</dbReference>
<evidence type="ECO:0000256" key="8">
    <source>
        <dbReference type="RuleBase" id="RU367043"/>
    </source>
</evidence>
<evidence type="ECO:0000256" key="7">
    <source>
        <dbReference type="ARBA" id="ARBA00023157"/>
    </source>
</evidence>
<organism evidence="10 11">
    <name type="scientific">Acropora cervicornis</name>
    <name type="common">Staghorn coral</name>
    <dbReference type="NCBI Taxonomy" id="6130"/>
    <lineage>
        <taxon>Eukaryota</taxon>
        <taxon>Metazoa</taxon>
        <taxon>Cnidaria</taxon>
        <taxon>Anthozoa</taxon>
        <taxon>Hexacorallia</taxon>
        <taxon>Scleractinia</taxon>
        <taxon>Astrocoeniina</taxon>
        <taxon>Acroporidae</taxon>
        <taxon>Acropora</taxon>
    </lineage>
</organism>
<evidence type="ECO:0000256" key="6">
    <source>
        <dbReference type="ARBA" id="ARBA00023128"/>
    </source>
</evidence>
<sequence length="82" mass="9504">MDKRVADDLAARNYKEFLQLYNKLTQSCFLACVTNLNYRKVTANEQSCIDVCSSKWMNLNQRQMAVFMEVGPLADRMRSQGM</sequence>
<comment type="function">
    <text evidence="8">Mitochondrial intermembrane chaperone that participates in the import and insertion of some multi-pass transmembrane proteins into the mitochondrial inner membrane. Also required for the transfer of beta-barrel precursors from the TOM complex to the sorting and assembly machinery (SAM complex) of the outer membrane. Acts as a chaperone-like protein that protects the hydrophobic precursors from aggregation and guide them through the mitochondrial intermembrane space.</text>
</comment>
<reference evidence="10" key="2">
    <citation type="journal article" date="2023" name="Science">
        <title>Genomic signatures of disease resistance in endangered staghorn corals.</title>
        <authorList>
            <person name="Vollmer S.V."/>
            <person name="Selwyn J.D."/>
            <person name="Despard B.A."/>
            <person name="Roesel C.L."/>
        </authorList>
    </citation>
    <scope>NUCLEOTIDE SEQUENCE</scope>
    <source>
        <strain evidence="10">K2</strain>
    </source>
</reference>
<keyword evidence="8" id="KW-0999">Mitochondrion inner membrane</keyword>
<keyword evidence="11" id="KW-1185">Reference proteome</keyword>
<comment type="subunit">
    <text evidence="8">Heterohexamer.</text>
</comment>
<dbReference type="GO" id="GO:0046872">
    <property type="term" value="F:metal ion binding"/>
    <property type="evidence" value="ECO:0007669"/>
    <property type="project" value="UniProtKB-KW"/>
</dbReference>
<dbReference type="GO" id="GO:0005743">
    <property type="term" value="C:mitochondrial inner membrane"/>
    <property type="evidence" value="ECO:0007669"/>
    <property type="project" value="UniProtKB-SubCell"/>
</dbReference>
<dbReference type="Proteomes" id="UP001249851">
    <property type="component" value="Unassembled WGS sequence"/>
</dbReference>
<evidence type="ECO:0000256" key="2">
    <source>
        <dbReference type="ARBA" id="ARBA00022723"/>
    </source>
</evidence>
<proteinExistence type="inferred from homology"/>
<keyword evidence="8" id="KW-0472">Membrane</keyword>
<dbReference type="InterPro" id="IPR035427">
    <property type="entry name" value="Tim10-like_dom_sf"/>
</dbReference>
<accession>A0AAD9PW23</accession>
<reference evidence="10" key="1">
    <citation type="journal article" date="2023" name="G3 (Bethesda)">
        <title>Whole genome assembly and annotation of the endangered Caribbean coral Acropora cervicornis.</title>
        <authorList>
            <person name="Selwyn J.D."/>
            <person name="Vollmer S.V."/>
        </authorList>
    </citation>
    <scope>NUCLEOTIDE SEQUENCE</scope>
    <source>
        <strain evidence="10">K2</strain>
    </source>
</reference>
<protein>
    <recommendedName>
        <fullName evidence="8">Mitochondrial import inner membrane translocase subunit</fullName>
    </recommendedName>
</protein>
<evidence type="ECO:0000256" key="4">
    <source>
        <dbReference type="ARBA" id="ARBA00022927"/>
    </source>
</evidence>
<dbReference type="AlphaFoldDB" id="A0AAD9PW23"/>
<evidence type="ECO:0000256" key="5">
    <source>
        <dbReference type="ARBA" id="ARBA00023010"/>
    </source>
</evidence>
<comment type="similarity">
    <text evidence="8">Belongs to the small Tim family.</text>
</comment>
<dbReference type="SUPFAM" id="SSF144122">
    <property type="entry name" value="Tim10-like"/>
    <property type="match status" value="1"/>
</dbReference>